<dbReference type="Proteomes" id="UP000183031">
    <property type="component" value="Unassembled WGS sequence"/>
</dbReference>
<protein>
    <recommendedName>
        <fullName evidence="1">DUF4132 domain-containing protein</fullName>
    </recommendedName>
</protein>
<sequence>MPHATLLAQLKARLGEPPDISPFPPQELGKLWADIHRLANDVEHPEFRTLAYHIRQQTKTLGKVPAFDNATAIDVLRNLVCWEDAVLCIAGLTASPSPALATELRRILTTGAPQQKEPAFWALRRYEAHVLTRYTDDEIRSRLQQAVMTQHAQDPYVLSEFAVLSRLSLAGALTLCQSQTAYYQPQSLYDDRNDMQILSDEPAYMDFARTALEQALRHLEAIRRAELPYKADCAFSVDDAHIIARAARITAWRDERWFGPLIEQLLPQVAVAPTMAKTAPSQALAIALGHSIQAAPTPEGVKALRYTLESVRHAGIKKKLGRNVKPAERNLAERPDMALKLSGQLPAGKKQTAMLASCLEASMWLGSEFTYHDWHSQLHNSPAGAPLAHSLIWLARCPGQPDRVFVPLDGALDAHGQPLDLPNDAEILLWHPLMADEGERQAWRTFIISRRIAQPFRQAYREYYFRSADFSGYLLALRPLLGLARQQGWHIGAGGVGLARRFGEYQALFAVNAKLYPGADGWGASGALTVNRQINGQWERIAPEALPAITYSEMCRAADLLISRTALAEGDALASGASPQQRARHLSYLTETSNIANLRRETLRHIFHQPIAAGRLTVETNHLRIADYALHLATGRVTRAGAPAELPSTPKSGGKSPIFWLPYDESILSTIVDRAEILLAATGSAS</sequence>
<feature type="domain" description="DUF4132" evidence="1">
    <location>
        <begin position="349"/>
        <end position="489"/>
    </location>
</feature>
<name>A0A1G5ATS5_9GAMM</name>
<accession>A0A1G5ATS5</accession>
<organism evidence="2 3">
    <name type="scientific">Serratia nematodiphila</name>
    <dbReference type="NCBI Taxonomy" id="458197"/>
    <lineage>
        <taxon>Bacteria</taxon>
        <taxon>Pseudomonadati</taxon>
        <taxon>Pseudomonadota</taxon>
        <taxon>Gammaproteobacteria</taxon>
        <taxon>Enterobacterales</taxon>
        <taxon>Yersiniaceae</taxon>
        <taxon>Serratia</taxon>
    </lineage>
</organism>
<keyword evidence="3" id="KW-1185">Reference proteome</keyword>
<evidence type="ECO:0000259" key="1">
    <source>
        <dbReference type="Pfam" id="PF13569"/>
    </source>
</evidence>
<comment type="caution">
    <text evidence="2">The sequence shown here is derived from an EMBL/GenBank/DDBJ whole genome shotgun (WGS) entry which is preliminary data.</text>
</comment>
<evidence type="ECO:0000313" key="2">
    <source>
        <dbReference type="EMBL" id="SCX81298.1"/>
    </source>
</evidence>
<evidence type="ECO:0000313" key="3">
    <source>
        <dbReference type="Proteomes" id="UP000183031"/>
    </source>
</evidence>
<dbReference type="EMBL" id="FMUT01000002">
    <property type="protein sequence ID" value="SCX81298.1"/>
    <property type="molecule type" value="Genomic_DNA"/>
</dbReference>
<dbReference type="InterPro" id="IPR025406">
    <property type="entry name" value="DUF4132"/>
</dbReference>
<reference evidence="2 3" key="1">
    <citation type="submission" date="2016-10" db="EMBL/GenBank/DDBJ databases">
        <authorList>
            <person name="Varghese N."/>
            <person name="Submissions S."/>
        </authorList>
    </citation>
    <scope>NUCLEOTIDE SEQUENCE [LARGE SCALE GENOMIC DNA]</scope>
    <source>
        <strain evidence="2 3">CGMCC 1.6853</strain>
    </source>
</reference>
<gene>
    <name evidence="2" type="ORF">SAMN02927935_00201</name>
</gene>
<dbReference type="Pfam" id="PF13569">
    <property type="entry name" value="DUF4132"/>
    <property type="match status" value="1"/>
</dbReference>
<dbReference type="RefSeq" id="WP_033633388.1">
    <property type="nucleotide sequence ID" value="NZ_CBCSIN010000001.1"/>
</dbReference>
<proteinExistence type="predicted"/>